<organism evidence="3">
    <name type="scientific">Cupriavidus taiwanensis</name>
    <dbReference type="NCBI Taxonomy" id="164546"/>
    <lineage>
        <taxon>Bacteria</taxon>
        <taxon>Pseudomonadati</taxon>
        <taxon>Pseudomonadota</taxon>
        <taxon>Betaproteobacteria</taxon>
        <taxon>Burkholderiales</taxon>
        <taxon>Burkholderiaceae</taxon>
        <taxon>Cupriavidus</taxon>
    </lineage>
</organism>
<dbReference type="InterPro" id="IPR007630">
    <property type="entry name" value="RNA_pol_sigma70_r4"/>
</dbReference>
<dbReference type="CDD" id="cd06171">
    <property type="entry name" value="Sigma70_r4"/>
    <property type="match status" value="1"/>
</dbReference>
<accession>A0A375DW61</accession>
<dbReference type="GO" id="GO:0003899">
    <property type="term" value="F:DNA-directed RNA polymerase activity"/>
    <property type="evidence" value="ECO:0007669"/>
    <property type="project" value="InterPro"/>
</dbReference>
<feature type="domain" description="RNA polymerase sigma-70" evidence="2">
    <location>
        <begin position="362"/>
        <end position="388"/>
    </location>
</feature>
<comment type="caution">
    <text evidence="3">The sequence shown here is derived from an EMBL/GenBank/DDBJ whole genome shotgun (WGS) entry which is preliminary data.</text>
</comment>
<dbReference type="Gene3D" id="1.10.150.20">
    <property type="entry name" value="5' to 3' exonuclease, C-terminal subdomain"/>
    <property type="match status" value="1"/>
</dbReference>
<dbReference type="SUPFAM" id="SSF88659">
    <property type="entry name" value="Sigma3 and sigma4 domains of RNA polymerase sigma factors"/>
    <property type="match status" value="1"/>
</dbReference>
<dbReference type="InterPro" id="IPR013324">
    <property type="entry name" value="RNA_pol_sigma_r3/r4-like"/>
</dbReference>
<feature type="region of interest" description="Disordered" evidence="1">
    <location>
        <begin position="295"/>
        <end position="319"/>
    </location>
</feature>
<sequence>MRPLRAYLLMRLPSGDVDVSTHRDLESVETAWQERSSPEAAAALHVGYWRPETEDFVDALKSYPGRVLLSASTVYALPPSCRSSAIPVGFAQSLPLYLALSGWGYEAEDWAASPPEGSKQTGFIATPSPEQRAERLEITCEWLRKLSMDDPSMFEQAMENGVVDEESYLQVEARLPNLLRDSLGEARFRWLCPSPPTAESIFDCIASTPLWFQSLPISILSLSTRPANIISAKSIRRIGDFCQYRSKEVFAFDKMGRKSFNEIGTRLLSVLADGVTSTLVRANLFREARMSHYDKKNDETPSVAAPTSLPETEEAETAGRAESQFAGMTNFSEALDVAMGLLTEHERGLMEMRMGAGRSQMTLSEIGDAYGLSRERIRQIETRCVGKMQALFFWSSVMGPRIRKLLGERADALAPQGLELMEPAFKGAAKSLSVLEYVLERFVEPRFHLVKEAGLTFVTEIMQQEWVDATRATRRLMESLVDKRPTMEEARNMVDSLLVGRGAELRGELWSVATKHAHFANGRLVSYGLGAEPLVLAILESSETPLHYSEILKVLSQQAYEYDSRRIHSAAAEVGLLYSRGTFGTMKHFPLNEAETRLVVSETEDLMEGAGEGRQWHAREICDRLEERGLECRGNLTPYVVSIALSRSKHLTYLGRMVWVTKASGARGVANRLDMHQAIVSILMDNGKPMPSDVIKEKLASERGLNCYFQIHPEGQLVRLGAGLWGLMDRDIPFSQDESEHIMAALKAALIDNDKGFHASEIVDEIAKMQPVVRRIEDPVLLLGLAQKFEGFSVSKGQYVYLSSWGEPRRMSVREALQEVLANAGQAGITIQEGMARVAELLERPFPPNMSFGQMSWQLGAVYDELTKRWNLPSEEEIESERA</sequence>
<reference evidence="3" key="1">
    <citation type="submission" date="2018-01" db="EMBL/GenBank/DDBJ databases">
        <authorList>
            <person name="Clerissi C."/>
        </authorList>
    </citation>
    <scope>NUCLEOTIDE SEQUENCE</scope>
    <source>
        <strain evidence="3">Cupriavidus taiwanensis STM 8556</strain>
    </source>
</reference>
<dbReference type="EMBL" id="OFTH01000001">
    <property type="protein sequence ID" value="SOZ51621.1"/>
    <property type="molecule type" value="Genomic_DNA"/>
</dbReference>
<dbReference type="Pfam" id="PF03118">
    <property type="entry name" value="RNA_pol_A_CTD"/>
    <property type="match status" value="1"/>
</dbReference>
<dbReference type="GO" id="GO:0003700">
    <property type="term" value="F:DNA-binding transcription factor activity"/>
    <property type="evidence" value="ECO:0007669"/>
    <property type="project" value="InterPro"/>
</dbReference>
<evidence type="ECO:0000259" key="2">
    <source>
        <dbReference type="PROSITE" id="PS00716"/>
    </source>
</evidence>
<dbReference type="GO" id="GO:0006352">
    <property type="term" value="P:DNA-templated transcription initiation"/>
    <property type="evidence" value="ECO:0007669"/>
    <property type="project" value="InterPro"/>
</dbReference>
<dbReference type="InterPro" id="IPR036388">
    <property type="entry name" value="WH-like_DNA-bd_sf"/>
</dbReference>
<gene>
    <name evidence="3" type="ORF">CBM2613_A10057</name>
</gene>
<proteinExistence type="predicted"/>
<dbReference type="GO" id="GO:0003677">
    <property type="term" value="F:DNA binding"/>
    <property type="evidence" value="ECO:0007669"/>
    <property type="project" value="InterPro"/>
</dbReference>
<evidence type="ECO:0000256" key="1">
    <source>
        <dbReference type="SAM" id="MobiDB-lite"/>
    </source>
</evidence>
<dbReference type="Gene3D" id="1.10.10.10">
    <property type="entry name" value="Winged helix-like DNA-binding domain superfamily/Winged helix DNA-binding domain"/>
    <property type="match status" value="1"/>
</dbReference>
<dbReference type="InterPro" id="IPR011260">
    <property type="entry name" value="RNAP_asu_C"/>
</dbReference>
<evidence type="ECO:0000313" key="3">
    <source>
        <dbReference type="EMBL" id="SOZ51621.1"/>
    </source>
</evidence>
<dbReference type="PRINTS" id="PR00046">
    <property type="entry name" value="SIGMA70FCT"/>
</dbReference>
<dbReference type="SUPFAM" id="SSF47789">
    <property type="entry name" value="C-terminal domain of RNA polymerase alpha subunit"/>
    <property type="match status" value="1"/>
</dbReference>
<name>A0A375DW61_9BURK</name>
<dbReference type="AlphaFoldDB" id="A0A375DW61"/>
<protein>
    <submittedName>
        <fullName evidence="3">RNA polymerase sigma factor</fullName>
    </submittedName>
</protein>
<dbReference type="Pfam" id="PF04545">
    <property type="entry name" value="Sigma70_r4"/>
    <property type="match status" value="1"/>
</dbReference>
<dbReference type="Proteomes" id="UP000256952">
    <property type="component" value="Chromosome CBM2613_a"/>
</dbReference>
<dbReference type="PROSITE" id="PS00716">
    <property type="entry name" value="SIGMA70_2"/>
    <property type="match status" value="1"/>
</dbReference>
<dbReference type="InterPro" id="IPR000943">
    <property type="entry name" value="RNA_pol_sigma70"/>
</dbReference>